<reference evidence="3" key="1">
    <citation type="submission" date="2018-05" db="EMBL/GenBank/DDBJ databases">
        <authorList>
            <person name="Li X."/>
        </authorList>
    </citation>
    <scope>NUCLEOTIDE SEQUENCE [LARGE SCALE GENOMIC DNA]</scope>
    <source>
        <strain evidence="3">LX32</strain>
    </source>
</reference>
<dbReference type="InterPro" id="IPR036282">
    <property type="entry name" value="Glutathione-S-Trfase_C_sf"/>
</dbReference>
<dbReference type="Gene3D" id="3.40.30.110">
    <property type="match status" value="2"/>
</dbReference>
<proteinExistence type="predicted"/>
<dbReference type="RefSeq" id="WP_111529605.1">
    <property type="nucleotide sequence ID" value="NZ_JBHRSG010000003.1"/>
</dbReference>
<sequence>MPQSAPDFILHHYDTSPFSEKARVMFGIKGLAWGSVIQPVIMPKPELIPLTGGYRRIPVMQIGADVYCDTQVIMAEIEARAPTPRLVRGGDWAVNIWADRLFFQATVAVVFGEIGDNVPAEFVKDREKLSGRPFDTAGMKAAAVPMKAQWRSHAAWIEAGLADQDFLGGSTPSLADVAAYMNVWWLSGAAHGAAEALLAAFPKVRAWKGRMRGVGHGQRRDMTGAEALAVARAADPVAPPPHDDTDPLGLQPGAAVAVAADDYGRDPIEGRLVAPTPDRVVIGRESADLGRLNIHFPRIGYTIARA</sequence>
<dbReference type="InterPro" id="IPR036249">
    <property type="entry name" value="Thioredoxin-like_sf"/>
</dbReference>
<dbReference type="OrthoDB" id="5791869at2"/>
<dbReference type="InterPro" id="IPR004045">
    <property type="entry name" value="Glutathione_S-Trfase_N"/>
</dbReference>
<accession>A0A328AMU1</accession>
<dbReference type="Pfam" id="PF13417">
    <property type="entry name" value="GST_N_3"/>
    <property type="match status" value="1"/>
</dbReference>
<keyword evidence="2" id="KW-0808">Transferase</keyword>
<dbReference type="GO" id="GO:0016740">
    <property type="term" value="F:transferase activity"/>
    <property type="evidence" value="ECO:0007669"/>
    <property type="project" value="UniProtKB-KW"/>
</dbReference>
<feature type="domain" description="GST N-terminal" evidence="1">
    <location>
        <begin position="10"/>
        <end position="84"/>
    </location>
</feature>
<organism evidence="2 3">
    <name type="scientific">Phenylobacterium soli</name>
    <dbReference type="NCBI Taxonomy" id="2170551"/>
    <lineage>
        <taxon>Bacteria</taxon>
        <taxon>Pseudomonadati</taxon>
        <taxon>Pseudomonadota</taxon>
        <taxon>Alphaproteobacteria</taxon>
        <taxon>Caulobacterales</taxon>
        <taxon>Caulobacteraceae</taxon>
        <taxon>Phenylobacterium</taxon>
    </lineage>
</organism>
<comment type="caution">
    <text evidence="2">The sequence shown here is derived from an EMBL/GenBank/DDBJ whole genome shotgun (WGS) entry which is preliminary data.</text>
</comment>
<dbReference type="SUPFAM" id="SSF47616">
    <property type="entry name" value="GST C-terminal domain-like"/>
    <property type="match status" value="1"/>
</dbReference>
<protein>
    <submittedName>
        <fullName evidence="2">Glutathione S-transferase family protein</fullName>
    </submittedName>
</protein>
<name>A0A328AMU1_9CAUL</name>
<dbReference type="EMBL" id="QFYQ01000001">
    <property type="protein sequence ID" value="RAK55857.1"/>
    <property type="molecule type" value="Genomic_DNA"/>
</dbReference>
<dbReference type="Proteomes" id="UP000249254">
    <property type="component" value="Unassembled WGS sequence"/>
</dbReference>
<dbReference type="CDD" id="cd00570">
    <property type="entry name" value="GST_N_family"/>
    <property type="match status" value="1"/>
</dbReference>
<keyword evidence="3" id="KW-1185">Reference proteome</keyword>
<gene>
    <name evidence="2" type="ORF">DJ017_15735</name>
</gene>
<dbReference type="SUPFAM" id="SSF52833">
    <property type="entry name" value="Thioredoxin-like"/>
    <property type="match status" value="1"/>
</dbReference>
<evidence type="ECO:0000259" key="1">
    <source>
        <dbReference type="Pfam" id="PF13417"/>
    </source>
</evidence>
<evidence type="ECO:0000313" key="2">
    <source>
        <dbReference type="EMBL" id="RAK55857.1"/>
    </source>
</evidence>
<dbReference type="CDD" id="cd00299">
    <property type="entry name" value="GST_C_family"/>
    <property type="match status" value="1"/>
</dbReference>
<dbReference type="Pfam" id="PF13410">
    <property type="entry name" value="GST_C_2"/>
    <property type="match status" value="1"/>
</dbReference>
<evidence type="ECO:0000313" key="3">
    <source>
        <dbReference type="Proteomes" id="UP000249254"/>
    </source>
</evidence>
<dbReference type="AlphaFoldDB" id="A0A328AMU1"/>